<protein>
    <submittedName>
        <fullName evidence="1">Uncharacterized protein</fullName>
    </submittedName>
</protein>
<organism evidence="1">
    <name type="scientific">Eutreptiella gymnastica</name>
    <dbReference type="NCBI Taxonomy" id="73025"/>
    <lineage>
        <taxon>Eukaryota</taxon>
        <taxon>Discoba</taxon>
        <taxon>Euglenozoa</taxon>
        <taxon>Euglenida</taxon>
        <taxon>Spirocuta</taxon>
        <taxon>Euglenophyceae</taxon>
        <taxon>Eutreptiales</taxon>
        <taxon>Eutreptiaceae</taxon>
        <taxon>Eutreptiella</taxon>
    </lineage>
</organism>
<reference evidence="1" key="1">
    <citation type="submission" date="2021-01" db="EMBL/GenBank/DDBJ databases">
        <authorList>
            <person name="Corre E."/>
            <person name="Pelletier E."/>
            <person name="Niang G."/>
            <person name="Scheremetjew M."/>
            <person name="Finn R."/>
            <person name="Kale V."/>
            <person name="Holt S."/>
            <person name="Cochrane G."/>
            <person name="Meng A."/>
            <person name="Brown T."/>
            <person name="Cohen L."/>
        </authorList>
    </citation>
    <scope>NUCLEOTIDE SEQUENCE</scope>
    <source>
        <strain evidence="1">CCMP1594</strain>
    </source>
</reference>
<gene>
    <name evidence="1" type="ORF">EGYM00163_LOCUS29440</name>
</gene>
<proteinExistence type="predicted"/>
<sequence>MFGDEVNDGLDEGERIVCPMNRRPSCKPQCCMGCWILKVMLRRITWQRRQRSSLHHLHYHCPYLGTHRATLYKSRQLQHNWKFSLQCIMEPKPCCWIVNIFYLVQSDTSYCALKKREGCPQMSPRT</sequence>
<dbReference type="AlphaFoldDB" id="A0A7S4FXC4"/>
<accession>A0A7S4FXC4</accession>
<dbReference type="EMBL" id="HBJA01084537">
    <property type="protein sequence ID" value="CAE0818272.1"/>
    <property type="molecule type" value="Transcribed_RNA"/>
</dbReference>
<name>A0A7S4FXC4_9EUGL</name>
<evidence type="ECO:0000313" key="1">
    <source>
        <dbReference type="EMBL" id="CAE0818272.1"/>
    </source>
</evidence>